<feature type="transmembrane region" description="Helical" evidence="9">
    <location>
        <begin position="141"/>
        <end position="164"/>
    </location>
</feature>
<gene>
    <name evidence="11" type="ORF">MSPICULIGERA_LOCUS13901</name>
</gene>
<comment type="subcellular location">
    <subcellularLocation>
        <location evidence="1">Cell membrane</location>
        <topology evidence="1">Multi-pass membrane protein</topology>
    </subcellularLocation>
</comment>
<sequence>MNGTEEPALEHPEPLPADYIEMAYLLFLIIAGTPSNFFILRRLMAELKRTPKDSVKAGFLLLKINLNISDLLLLLVALFKLIWIWIYNWPWGDLLCKGYAFSSLFSLYISSNIVVCIALDRLRNVLGASKLRKGKGVNGSVVHWLLSGAWVLSIIWAIPQMFFWTTVEAYTDWYQCTTIWTIKQAMIDSKQATEADYGVLYGNEAQVIYNIYHLVLVFWGPLFVLITCYFIIALRLVKYSRNRPCHTNGIIRPEPTSNGLSGGMEQSLSLHQFETASTTVSVEPHCLARVKIIATRSLSHGKAEISTIRRSFDRFSDRGPSPNLRPNSRLGSSLPFARYFQRNGRSMDNIYARDDTTPPLKKVSKVSESSGTKAPAWRRQLRSKVFRTTLLVVIAHFVFWLPYNTLALMKYVSDDMYQALNENANIFKDMQLLIVLINPFLYGFAQ</sequence>
<evidence type="ECO:0000256" key="1">
    <source>
        <dbReference type="ARBA" id="ARBA00004651"/>
    </source>
</evidence>
<dbReference type="EMBL" id="CATQJA010002640">
    <property type="protein sequence ID" value="CAJ0575591.1"/>
    <property type="molecule type" value="Genomic_DNA"/>
</dbReference>
<dbReference type="InterPro" id="IPR017452">
    <property type="entry name" value="GPCR_Rhodpsn_7TM"/>
</dbReference>
<feature type="domain" description="G-protein coupled receptors family 1 profile" evidence="10">
    <location>
        <begin position="35"/>
        <end position="442"/>
    </location>
</feature>
<feature type="transmembrane region" description="Helical" evidence="9">
    <location>
        <begin position="211"/>
        <end position="234"/>
    </location>
</feature>
<evidence type="ECO:0000313" key="12">
    <source>
        <dbReference type="Proteomes" id="UP001177023"/>
    </source>
</evidence>
<dbReference type="GO" id="GO:0005886">
    <property type="term" value="C:plasma membrane"/>
    <property type="evidence" value="ECO:0007669"/>
    <property type="project" value="UniProtKB-SubCell"/>
</dbReference>
<dbReference type="PROSITE" id="PS50262">
    <property type="entry name" value="G_PROTEIN_RECEP_F1_2"/>
    <property type="match status" value="1"/>
</dbReference>
<name>A0AA36CUM2_9BILA</name>
<dbReference type="AlphaFoldDB" id="A0AA36CUM2"/>
<feature type="transmembrane region" description="Helical" evidence="9">
    <location>
        <begin position="22"/>
        <end position="40"/>
    </location>
</feature>
<keyword evidence="2" id="KW-1003">Cell membrane</keyword>
<evidence type="ECO:0000256" key="2">
    <source>
        <dbReference type="ARBA" id="ARBA00022475"/>
    </source>
</evidence>
<keyword evidence="12" id="KW-1185">Reference proteome</keyword>
<dbReference type="CDD" id="cd00637">
    <property type="entry name" value="7tm_classA_rhodopsin-like"/>
    <property type="match status" value="1"/>
</dbReference>
<dbReference type="PRINTS" id="PR00237">
    <property type="entry name" value="GPCRRHODOPSN"/>
</dbReference>
<evidence type="ECO:0000256" key="3">
    <source>
        <dbReference type="ARBA" id="ARBA00022692"/>
    </source>
</evidence>
<dbReference type="PANTHER" id="PTHR24230:SF154">
    <property type="entry name" value="G-PROTEIN COUPLED RECEPTORS FAMILY 1 PROFILE DOMAIN-CONTAINING PROTEIN"/>
    <property type="match status" value="1"/>
</dbReference>
<evidence type="ECO:0000256" key="8">
    <source>
        <dbReference type="ARBA" id="ARBA00023224"/>
    </source>
</evidence>
<accession>A0AA36CUM2</accession>
<feature type="transmembrane region" description="Helical" evidence="9">
    <location>
        <begin position="98"/>
        <end position="120"/>
    </location>
</feature>
<dbReference type="Pfam" id="PF00001">
    <property type="entry name" value="7tm_1"/>
    <property type="match status" value="1"/>
</dbReference>
<keyword evidence="7" id="KW-0675">Receptor</keyword>
<evidence type="ECO:0000256" key="4">
    <source>
        <dbReference type="ARBA" id="ARBA00022989"/>
    </source>
</evidence>
<evidence type="ECO:0000256" key="9">
    <source>
        <dbReference type="SAM" id="Phobius"/>
    </source>
</evidence>
<dbReference type="InterPro" id="IPR000276">
    <property type="entry name" value="GPCR_Rhodpsn"/>
</dbReference>
<keyword evidence="4 9" id="KW-1133">Transmembrane helix</keyword>
<dbReference type="GO" id="GO:0008528">
    <property type="term" value="F:G protein-coupled peptide receptor activity"/>
    <property type="evidence" value="ECO:0007669"/>
    <property type="project" value="TreeGrafter"/>
</dbReference>
<feature type="transmembrane region" description="Helical" evidence="9">
    <location>
        <begin position="60"/>
        <end position="86"/>
    </location>
</feature>
<organism evidence="11 12">
    <name type="scientific">Mesorhabditis spiculigera</name>
    <dbReference type="NCBI Taxonomy" id="96644"/>
    <lineage>
        <taxon>Eukaryota</taxon>
        <taxon>Metazoa</taxon>
        <taxon>Ecdysozoa</taxon>
        <taxon>Nematoda</taxon>
        <taxon>Chromadorea</taxon>
        <taxon>Rhabditida</taxon>
        <taxon>Rhabditina</taxon>
        <taxon>Rhabditomorpha</taxon>
        <taxon>Rhabditoidea</taxon>
        <taxon>Rhabditidae</taxon>
        <taxon>Mesorhabditinae</taxon>
        <taxon>Mesorhabditis</taxon>
    </lineage>
</organism>
<reference evidence="11" key="1">
    <citation type="submission" date="2023-06" db="EMBL/GenBank/DDBJ databases">
        <authorList>
            <person name="Delattre M."/>
        </authorList>
    </citation>
    <scope>NUCLEOTIDE SEQUENCE</scope>
    <source>
        <strain evidence="11">AF72</strain>
    </source>
</reference>
<evidence type="ECO:0000259" key="10">
    <source>
        <dbReference type="PROSITE" id="PS50262"/>
    </source>
</evidence>
<dbReference type="PANTHER" id="PTHR24230">
    <property type="entry name" value="G-PROTEIN COUPLED RECEPTOR"/>
    <property type="match status" value="1"/>
</dbReference>
<proteinExistence type="predicted"/>
<feature type="non-terminal residue" evidence="11">
    <location>
        <position position="1"/>
    </location>
</feature>
<dbReference type="SUPFAM" id="SSF81321">
    <property type="entry name" value="Family A G protein-coupled receptor-like"/>
    <property type="match status" value="1"/>
</dbReference>
<evidence type="ECO:0000256" key="7">
    <source>
        <dbReference type="ARBA" id="ARBA00023170"/>
    </source>
</evidence>
<evidence type="ECO:0000256" key="6">
    <source>
        <dbReference type="ARBA" id="ARBA00023136"/>
    </source>
</evidence>
<keyword evidence="3 9" id="KW-0812">Transmembrane</keyword>
<comment type="caution">
    <text evidence="11">The sequence shown here is derived from an EMBL/GenBank/DDBJ whole genome shotgun (WGS) entry which is preliminary data.</text>
</comment>
<protein>
    <recommendedName>
        <fullName evidence="10">G-protein coupled receptors family 1 profile domain-containing protein</fullName>
    </recommendedName>
</protein>
<keyword evidence="8" id="KW-0807">Transducer</keyword>
<dbReference type="Gene3D" id="1.20.1070.10">
    <property type="entry name" value="Rhodopsin 7-helix transmembrane proteins"/>
    <property type="match status" value="1"/>
</dbReference>
<feature type="transmembrane region" description="Helical" evidence="9">
    <location>
        <begin position="385"/>
        <end position="406"/>
    </location>
</feature>
<keyword evidence="5" id="KW-0297">G-protein coupled receptor</keyword>
<dbReference type="Proteomes" id="UP001177023">
    <property type="component" value="Unassembled WGS sequence"/>
</dbReference>
<dbReference type="GO" id="GO:0007218">
    <property type="term" value="P:neuropeptide signaling pathway"/>
    <property type="evidence" value="ECO:0007669"/>
    <property type="project" value="TreeGrafter"/>
</dbReference>
<evidence type="ECO:0000313" key="11">
    <source>
        <dbReference type="EMBL" id="CAJ0575591.1"/>
    </source>
</evidence>
<evidence type="ECO:0000256" key="5">
    <source>
        <dbReference type="ARBA" id="ARBA00023040"/>
    </source>
</evidence>
<keyword evidence="6 9" id="KW-0472">Membrane</keyword>